<feature type="compositionally biased region" description="Basic residues" evidence="1">
    <location>
        <begin position="655"/>
        <end position="668"/>
    </location>
</feature>
<reference evidence="3" key="1">
    <citation type="journal article" date="2017" name="Nat. Commun.">
        <title>The asparagus genome sheds light on the origin and evolution of a young Y chromosome.</title>
        <authorList>
            <person name="Harkess A."/>
            <person name="Zhou J."/>
            <person name="Xu C."/>
            <person name="Bowers J.E."/>
            <person name="Van der Hulst R."/>
            <person name="Ayyampalayam S."/>
            <person name="Mercati F."/>
            <person name="Riccardi P."/>
            <person name="McKain M.R."/>
            <person name="Kakrana A."/>
            <person name="Tang H."/>
            <person name="Ray J."/>
            <person name="Groenendijk J."/>
            <person name="Arikit S."/>
            <person name="Mathioni S.M."/>
            <person name="Nakano M."/>
            <person name="Shan H."/>
            <person name="Telgmann-Rauber A."/>
            <person name="Kanno A."/>
            <person name="Yue Z."/>
            <person name="Chen H."/>
            <person name="Li W."/>
            <person name="Chen Y."/>
            <person name="Xu X."/>
            <person name="Zhang Y."/>
            <person name="Luo S."/>
            <person name="Chen H."/>
            <person name="Gao J."/>
            <person name="Mao Z."/>
            <person name="Pires J.C."/>
            <person name="Luo M."/>
            <person name="Kudrna D."/>
            <person name="Wing R.A."/>
            <person name="Meyers B.C."/>
            <person name="Yi K."/>
            <person name="Kong H."/>
            <person name="Lavrijsen P."/>
            <person name="Sunseri F."/>
            <person name="Falavigna A."/>
            <person name="Ye Y."/>
            <person name="Leebens-Mack J.H."/>
            <person name="Chen G."/>
        </authorList>
    </citation>
    <scope>NUCLEOTIDE SEQUENCE [LARGE SCALE GENOMIC DNA]</scope>
    <source>
        <strain evidence="3">cv. DH0086</strain>
    </source>
</reference>
<evidence type="ECO:0000256" key="1">
    <source>
        <dbReference type="SAM" id="MobiDB-lite"/>
    </source>
</evidence>
<feature type="region of interest" description="Disordered" evidence="1">
    <location>
        <begin position="322"/>
        <end position="369"/>
    </location>
</feature>
<dbReference type="OMA" id="ETHNEGS"/>
<dbReference type="OrthoDB" id="786875at2759"/>
<dbReference type="PANTHER" id="PTHR33167">
    <property type="entry name" value="TRANSCRIPTION FACTOR, PUTATIVE (DUF863)-RELATED"/>
    <property type="match status" value="1"/>
</dbReference>
<dbReference type="EMBL" id="CM007390">
    <property type="protein sequence ID" value="ONK55701.1"/>
    <property type="molecule type" value="Genomic_DNA"/>
</dbReference>
<keyword evidence="3" id="KW-1185">Reference proteome</keyword>
<dbReference type="Pfam" id="PF05904">
    <property type="entry name" value="DUF863"/>
    <property type="match status" value="1"/>
</dbReference>
<dbReference type="Gramene" id="ONK55701">
    <property type="protein sequence ID" value="ONK55701"/>
    <property type="gene ID" value="A4U43_C10F120"/>
</dbReference>
<name>A0A5P1DZF7_ASPOF</name>
<dbReference type="Proteomes" id="UP000243459">
    <property type="component" value="Chromosome 10"/>
</dbReference>
<feature type="region of interest" description="Disordered" evidence="1">
    <location>
        <begin position="571"/>
        <end position="602"/>
    </location>
</feature>
<proteinExistence type="predicted"/>
<feature type="compositionally biased region" description="Basic and acidic residues" evidence="1">
    <location>
        <begin position="573"/>
        <end position="585"/>
    </location>
</feature>
<sequence>MRMTMSGDLNLNQFGDSLKEGVKQTMLRQEITFKYQVRELHRLYWTQKNLMRELYRREVEEAKEFRKGAPPQSWVVSPAYEGNVVVTLGEVKGNFVGMSDYRRTGFNLELPADVYVANSAKNPNTMPMELIRPGCSTKVAIEEKGGGVIPLLDKGKNLHCCEVIDLEDTVEKESRVEPRGISFNSFRFPAKARGVTSSSQSDIASDRASSGRVQNESSFVPCSSNKESGFVPDLNLLHEADSSGADGNESCVAGLVEVSRQPQLSKPMLIDLNILQDNETSRAINDTMLTFSAQSSSSSVVQNELLWDNNRLKQNSVCLNSEAPDSASRGKSGDWSFPGCHDSQRSKVSNSDMQQDSEEGNKVGGSNSTKLTECCRKSMEGISSVSNGELANSAEEITLSSGDLNIPVEENEDLASGMLHSITRDDRRQDSIVKADNVVEDKQANNRRSEDDMVMDGELVGSKPDILTGSSECVSMGKIIDENSGTTRLQNMSVESSVEKSCSVEQEQDQDCPVIGAAEILTGISLAPPSSMLKQINSTRLADTLTNKDEKEQPQYSSDSFETLTLQLPEVASDEHLMPTRRPEGDNSGEGSSGVNKLRRGRGRVVRDFQKDILPGMVTLSRHEICEDMHNIGYELRKNGSRRANGGNNWLVPVRSRRSRRHPAGRKN</sequence>
<dbReference type="AlphaFoldDB" id="A0A5P1DZF7"/>
<protein>
    <submittedName>
        <fullName evidence="2">Uncharacterized protein</fullName>
    </submittedName>
</protein>
<dbReference type="PANTHER" id="PTHR33167:SF43">
    <property type="entry name" value="PROTEIN WAVE"/>
    <property type="match status" value="1"/>
</dbReference>
<evidence type="ECO:0000313" key="2">
    <source>
        <dbReference type="EMBL" id="ONK55701.1"/>
    </source>
</evidence>
<feature type="region of interest" description="Disordered" evidence="1">
    <location>
        <begin position="638"/>
        <end position="668"/>
    </location>
</feature>
<gene>
    <name evidence="2" type="ORF">A4U43_C10F120</name>
</gene>
<accession>A0A5P1DZF7</accession>
<organism evidence="2 3">
    <name type="scientific">Asparagus officinalis</name>
    <name type="common">Garden asparagus</name>
    <dbReference type="NCBI Taxonomy" id="4686"/>
    <lineage>
        <taxon>Eukaryota</taxon>
        <taxon>Viridiplantae</taxon>
        <taxon>Streptophyta</taxon>
        <taxon>Embryophyta</taxon>
        <taxon>Tracheophyta</taxon>
        <taxon>Spermatophyta</taxon>
        <taxon>Magnoliopsida</taxon>
        <taxon>Liliopsida</taxon>
        <taxon>Asparagales</taxon>
        <taxon>Asparagaceae</taxon>
        <taxon>Asparagoideae</taxon>
        <taxon>Asparagus</taxon>
    </lineage>
</organism>
<feature type="region of interest" description="Disordered" evidence="1">
    <location>
        <begin position="197"/>
        <end position="221"/>
    </location>
</feature>
<evidence type="ECO:0000313" key="3">
    <source>
        <dbReference type="Proteomes" id="UP000243459"/>
    </source>
</evidence>
<dbReference type="InterPro" id="IPR008581">
    <property type="entry name" value="DUF863_pln"/>
</dbReference>